<name>A0A2U1KE72_ARTAN</name>
<dbReference type="InterPro" id="IPR015683">
    <property type="entry name" value="Ionotropic_Glu_rcpt"/>
</dbReference>
<accession>A0A2U1KE72</accession>
<protein>
    <submittedName>
        <fullName evidence="2">Extracellular ligand-binding receptor</fullName>
    </submittedName>
</protein>
<evidence type="ECO:0000313" key="2">
    <source>
        <dbReference type="EMBL" id="PWA35082.1"/>
    </source>
</evidence>
<dbReference type="PANTHER" id="PTHR34836">
    <property type="entry name" value="OS06G0188250 PROTEIN"/>
    <property type="match status" value="1"/>
</dbReference>
<dbReference type="STRING" id="35608.A0A2U1KE72"/>
<keyword evidence="2" id="KW-0675">Receptor</keyword>
<comment type="caution">
    <text evidence="2">The sequence shown here is derived from an EMBL/GenBank/DDBJ whole genome shotgun (WGS) entry which is preliminary data.</text>
</comment>
<sequence length="119" mass="13642">MSAEENLAYRIFVISASMEIISRKRTDVFFLILMLFCFQLPIKAQDDPSYEIPVGVILDMGSWVGKTVHSCITMTLSDFYTVNNRYKTRIILHGRDTHGEPLHALSTGKVLFYIVFALY</sequence>
<dbReference type="EMBL" id="PKPP01020727">
    <property type="protein sequence ID" value="PWA35082.1"/>
    <property type="molecule type" value="Genomic_DNA"/>
</dbReference>
<keyword evidence="1" id="KW-0732">Signal</keyword>
<reference evidence="2 3" key="1">
    <citation type="journal article" date="2018" name="Mol. Plant">
        <title>The genome of Artemisia annua provides insight into the evolution of Asteraceae family and artemisinin biosynthesis.</title>
        <authorList>
            <person name="Shen Q."/>
            <person name="Zhang L."/>
            <person name="Liao Z."/>
            <person name="Wang S."/>
            <person name="Yan T."/>
            <person name="Shi P."/>
            <person name="Liu M."/>
            <person name="Fu X."/>
            <person name="Pan Q."/>
            <person name="Wang Y."/>
            <person name="Lv Z."/>
            <person name="Lu X."/>
            <person name="Zhang F."/>
            <person name="Jiang W."/>
            <person name="Ma Y."/>
            <person name="Chen M."/>
            <person name="Hao X."/>
            <person name="Li L."/>
            <person name="Tang Y."/>
            <person name="Lv G."/>
            <person name="Zhou Y."/>
            <person name="Sun X."/>
            <person name="Brodelius P.E."/>
            <person name="Rose J.K.C."/>
            <person name="Tang K."/>
        </authorList>
    </citation>
    <scope>NUCLEOTIDE SEQUENCE [LARGE SCALE GENOMIC DNA]</scope>
    <source>
        <strain evidence="3">cv. Huhao1</strain>
        <tissue evidence="2">Leaf</tissue>
    </source>
</reference>
<proteinExistence type="predicted"/>
<dbReference type="Proteomes" id="UP000245207">
    <property type="component" value="Unassembled WGS sequence"/>
</dbReference>
<dbReference type="AlphaFoldDB" id="A0A2U1KE72"/>
<keyword evidence="3" id="KW-1185">Reference proteome</keyword>
<feature type="chain" id="PRO_5015600014" evidence="1">
    <location>
        <begin position="45"/>
        <end position="119"/>
    </location>
</feature>
<feature type="signal peptide" evidence="1">
    <location>
        <begin position="1"/>
        <end position="44"/>
    </location>
</feature>
<evidence type="ECO:0000256" key="1">
    <source>
        <dbReference type="SAM" id="SignalP"/>
    </source>
</evidence>
<dbReference type="PANTHER" id="PTHR34836:SF6">
    <property type="entry name" value="PERIPLASMIC BINDING PROTEIN-LIKE I"/>
    <property type="match status" value="1"/>
</dbReference>
<evidence type="ECO:0000313" key="3">
    <source>
        <dbReference type="Proteomes" id="UP000245207"/>
    </source>
</evidence>
<dbReference type="OrthoDB" id="1751005at2759"/>
<organism evidence="2 3">
    <name type="scientific">Artemisia annua</name>
    <name type="common">Sweet wormwood</name>
    <dbReference type="NCBI Taxonomy" id="35608"/>
    <lineage>
        <taxon>Eukaryota</taxon>
        <taxon>Viridiplantae</taxon>
        <taxon>Streptophyta</taxon>
        <taxon>Embryophyta</taxon>
        <taxon>Tracheophyta</taxon>
        <taxon>Spermatophyta</taxon>
        <taxon>Magnoliopsida</taxon>
        <taxon>eudicotyledons</taxon>
        <taxon>Gunneridae</taxon>
        <taxon>Pentapetalae</taxon>
        <taxon>asterids</taxon>
        <taxon>campanulids</taxon>
        <taxon>Asterales</taxon>
        <taxon>Asteraceae</taxon>
        <taxon>Asteroideae</taxon>
        <taxon>Anthemideae</taxon>
        <taxon>Artemisiinae</taxon>
        <taxon>Artemisia</taxon>
    </lineage>
</organism>
<gene>
    <name evidence="2" type="ORF">CTI12_AA612800</name>
</gene>